<accession>A0A076EYB0</accession>
<dbReference type="InterPro" id="IPR011251">
    <property type="entry name" value="Luciferase-like_dom"/>
</dbReference>
<dbReference type="AlphaFoldDB" id="A0A076EYB0"/>
<evidence type="ECO:0000313" key="4">
    <source>
        <dbReference type="Proteomes" id="UP000028488"/>
    </source>
</evidence>
<keyword evidence="3" id="KW-0614">Plasmid</keyword>
<dbReference type="Proteomes" id="UP000028488">
    <property type="component" value="Plasmid pPDG1"/>
</dbReference>
<dbReference type="PANTHER" id="PTHR43244:SF1">
    <property type="entry name" value="5,10-METHYLENETETRAHYDROMETHANOPTERIN REDUCTASE"/>
    <property type="match status" value="1"/>
</dbReference>
<feature type="domain" description="Luciferase-like" evidence="2">
    <location>
        <begin position="32"/>
        <end position="347"/>
    </location>
</feature>
<proteinExistence type="predicted"/>
<keyword evidence="1" id="KW-0560">Oxidoreductase</keyword>
<name>A0A076EYB0_RHOOP</name>
<dbReference type="PANTHER" id="PTHR43244">
    <property type="match status" value="1"/>
</dbReference>
<dbReference type="SUPFAM" id="SSF51679">
    <property type="entry name" value="Bacterial luciferase-like"/>
    <property type="match status" value="1"/>
</dbReference>
<dbReference type="GO" id="GO:0016705">
    <property type="term" value="F:oxidoreductase activity, acting on paired donors, with incorporation or reduction of molecular oxygen"/>
    <property type="evidence" value="ECO:0007669"/>
    <property type="project" value="InterPro"/>
</dbReference>
<gene>
    <name evidence="3" type="ORF">EP51_39240</name>
</gene>
<dbReference type="InterPro" id="IPR050564">
    <property type="entry name" value="F420-G6PD/mer"/>
</dbReference>
<protein>
    <submittedName>
        <fullName evidence="3">Photosystem I reaction center subunit VIII</fullName>
    </submittedName>
</protein>
<geneLocation type="plasmid" evidence="3 4">
    <name>pPDG1</name>
</geneLocation>
<evidence type="ECO:0000313" key="3">
    <source>
        <dbReference type="EMBL" id="AII10358.1"/>
    </source>
</evidence>
<dbReference type="RefSeq" id="WP_128642455.1">
    <property type="nucleotide sequence ID" value="NZ_CP008948.1"/>
</dbReference>
<dbReference type="InterPro" id="IPR036661">
    <property type="entry name" value="Luciferase-like_sf"/>
</dbReference>
<dbReference type="CDD" id="cd01097">
    <property type="entry name" value="Tetrahydromethanopterin_reductase"/>
    <property type="match status" value="1"/>
</dbReference>
<evidence type="ECO:0000259" key="2">
    <source>
        <dbReference type="Pfam" id="PF00296"/>
    </source>
</evidence>
<reference evidence="3 4" key="1">
    <citation type="submission" date="2014-07" db="EMBL/GenBank/DDBJ databases">
        <title>Genome Sequence of Rhodococcus opacus Strain R7, a Biodegrader of Mono- and Polycyclic Aromatic Hydrocarbons.</title>
        <authorList>
            <person name="Di Gennaro P."/>
            <person name="Zampolli J."/>
            <person name="Presti I."/>
            <person name="Cappelletti M."/>
            <person name="D'Ursi P."/>
            <person name="Orro A."/>
            <person name="Mezzelani A."/>
            <person name="Milanesi L."/>
        </authorList>
    </citation>
    <scope>NUCLEOTIDE SEQUENCE [LARGE SCALE GENOMIC DNA]</scope>
    <source>
        <strain evidence="3 4">R7</strain>
        <plasmid evidence="3">pPDG1</plasmid>
    </source>
</reference>
<dbReference type="Gene3D" id="3.20.20.30">
    <property type="entry name" value="Luciferase-like domain"/>
    <property type="match status" value="1"/>
</dbReference>
<organism evidence="3 4">
    <name type="scientific">Rhodococcus opacus</name>
    <name type="common">Nocardia opaca</name>
    <dbReference type="NCBI Taxonomy" id="37919"/>
    <lineage>
        <taxon>Bacteria</taxon>
        <taxon>Bacillati</taxon>
        <taxon>Actinomycetota</taxon>
        <taxon>Actinomycetes</taxon>
        <taxon>Mycobacteriales</taxon>
        <taxon>Nocardiaceae</taxon>
        <taxon>Rhodococcus</taxon>
    </lineage>
</organism>
<dbReference type="Pfam" id="PF00296">
    <property type="entry name" value="Bac_luciferase"/>
    <property type="match status" value="1"/>
</dbReference>
<evidence type="ECO:0000256" key="1">
    <source>
        <dbReference type="ARBA" id="ARBA00023002"/>
    </source>
</evidence>
<sequence>MNGIKTGLMEPGVHPRIAPDLLLRNTRAHAVAGGADSMWLPDHLNSLLPASIWKPTYTGVAKLLPRADAFYEPWTALGYLAARNRLARMRLGVGVTDAGRRNPAVTAQAAATLHLLSRGRAIVGFGPGEREGNEPYGVDWSQPVGRFEEALATIRALWNSGGAPVTRDSKFFPLRDAVFDVPPHKGTRPPIWVAAHGPRMLRITGRYADAWFPSYAQTPKEYAEKLAVIRAAADTAGRDPQSVLPAAFFFVLTARTDTQVDEMINSIPARVFALSAPAPVWARHGVEHPLGPDFTGAQDLLPHTIDETTALDYADRVPPSLVREALLAGTPADILDQLAEWRDNGARYVVVGNLSAFHPRLSVGLASSLPLIQILRGMKRL</sequence>
<dbReference type="EMBL" id="CP008948">
    <property type="protein sequence ID" value="AII10358.1"/>
    <property type="molecule type" value="Genomic_DNA"/>
</dbReference>